<proteinExistence type="predicted"/>
<protein>
    <submittedName>
        <fullName evidence="5">Helix-turn-helix domain-containing protein</fullName>
    </submittedName>
</protein>
<evidence type="ECO:0000256" key="1">
    <source>
        <dbReference type="ARBA" id="ARBA00023015"/>
    </source>
</evidence>
<dbReference type="PANTHER" id="PTHR43280">
    <property type="entry name" value="ARAC-FAMILY TRANSCRIPTIONAL REGULATOR"/>
    <property type="match status" value="1"/>
</dbReference>
<dbReference type="GO" id="GO:0003700">
    <property type="term" value="F:DNA-binding transcription factor activity"/>
    <property type="evidence" value="ECO:0007669"/>
    <property type="project" value="InterPro"/>
</dbReference>
<accession>A0A4Q2K548</accession>
<dbReference type="RefSeq" id="WP_129227416.1">
    <property type="nucleotide sequence ID" value="NZ_SDOZ01000005.1"/>
</dbReference>
<evidence type="ECO:0000256" key="3">
    <source>
        <dbReference type="ARBA" id="ARBA00023163"/>
    </source>
</evidence>
<dbReference type="Proteomes" id="UP000291269">
    <property type="component" value="Unassembled WGS sequence"/>
</dbReference>
<sequence>MQPYDLQKMQELLHDFYNLTKIKICIYDNAENELCYYPEKLTDFCRCLRADEVMDARCKECDRLAFAACKKTHRRHVYTCHAGLLECFSPILYNDNIIGYIVIGQIKASEHADFSTIAMRFPEQRREELRENFNRLPSAGMDKINSAIHILDACAGYEYLKNLISAAESKIDATIGAYINEHLADDLSVQALCSRFRISRSEMYSIFKEYFNSSVADFVKNRRLNRACALLRETELPVNKIAEQCGIPDYNYFSKTFKKYCGMSPREFRKK</sequence>
<dbReference type="OrthoDB" id="1650670at2"/>
<name>A0A4Q2K548_9FIRM</name>
<keyword evidence="2" id="KW-0238">DNA-binding</keyword>
<evidence type="ECO:0000256" key="2">
    <source>
        <dbReference type="ARBA" id="ARBA00023125"/>
    </source>
</evidence>
<dbReference type="SMART" id="SM00342">
    <property type="entry name" value="HTH_ARAC"/>
    <property type="match status" value="1"/>
</dbReference>
<keyword evidence="1" id="KW-0805">Transcription regulation</keyword>
<evidence type="ECO:0000259" key="4">
    <source>
        <dbReference type="PROSITE" id="PS01124"/>
    </source>
</evidence>
<dbReference type="InterPro" id="IPR018060">
    <property type="entry name" value="HTH_AraC"/>
</dbReference>
<evidence type="ECO:0000313" key="5">
    <source>
        <dbReference type="EMBL" id="RXZ57959.1"/>
    </source>
</evidence>
<dbReference type="PANTHER" id="PTHR43280:SF28">
    <property type="entry name" value="HTH-TYPE TRANSCRIPTIONAL ACTIVATOR RHAS"/>
    <property type="match status" value="1"/>
</dbReference>
<keyword evidence="3" id="KW-0804">Transcription</keyword>
<dbReference type="PRINTS" id="PR00032">
    <property type="entry name" value="HTHARAC"/>
</dbReference>
<dbReference type="InterPro" id="IPR020449">
    <property type="entry name" value="Tscrpt_reg_AraC-type_HTH"/>
</dbReference>
<dbReference type="GO" id="GO:0043565">
    <property type="term" value="F:sequence-specific DNA binding"/>
    <property type="evidence" value="ECO:0007669"/>
    <property type="project" value="InterPro"/>
</dbReference>
<dbReference type="Pfam" id="PF12833">
    <property type="entry name" value="HTH_18"/>
    <property type="match status" value="1"/>
</dbReference>
<dbReference type="PROSITE" id="PS00041">
    <property type="entry name" value="HTH_ARAC_FAMILY_1"/>
    <property type="match status" value="1"/>
</dbReference>
<feature type="domain" description="HTH araC/xylS-type" evidence="4">
    <location>
        <begin position="173"/>
        <end position="271"/>
    </location>
</feature>
<dbReference type="EMBL" id="SDOZ01000005">
    <property type="protein sequence ID" value="RXZ57959.1"/>
    <property type="molecule type" value="Genomic_DNA"/>
</dbReference>
<dbReference type="Gene3D" id="1.10.10.60">
    <property type="entry name" value="Homeodomain-like"/>
    <property type="match status" value="1"/>
</dbReference>
<reference evidence="5 6" key="1">
    <citation type="journal article" date="2019" name="Gut">
        <title>Antibiotics-induced monodominance of a novel gut bacterial order.</title>
        <authorList>
            <person name="Hildebrand F."/>
            <person name="Moitinho-Silva L."/>
            <person name="Blasche S."/>
            <person name="Jahn M.T."/>
            <person name="Gossmann T.I."/>
            <person name="Heuerta-Cepas J."/>
            <person name="Hercog R."/>
            <person name="Luetge M."/>
            <person name="Bahram M."/>
            <person name="Pryszlak A."/>
            <person name="Alves R.J."/>
            <person name="Waszak S.M."/>
            <person name="Zhu A."/>
            <person name="Ye L."/>
            <person name="Costea P.I."/>
            <person name="Aalvink S."/>
            <person name="Belzer C."/>
            <person name="Forslund S.K."/>
            <person name="Sunagawa S."/>
            <person name="Hentschel U."/>
            <person name="Merten C."/>
            <person name="Patil K.R."/>
            <person name="Benes V."/>
            <person name="Bork P."/>
        </authorList>
    </citation>
    <scope>NUCLEOTIDE SEQUENCE [LARGE SCALE GENOMIC DNA]</scope>
    <source>
        <strain evidence="5 6">HDS1380</strain>
    </source>
</reference>
<dbReference type="InterPro" id="IPR009057">
    <property type="entry name" value="Homeodomain-like_sf"/>
</dbReference>
<dbReference type="SUPFAM" id="SSF46689">
    <property type="entry name" value="Homeodomain-like"/>
    <property type="match status" value="1"/>
</dbReference>
<dbReference type="PROSITE" id="PS01124">
    <property type="entry name" value="HTH_ARAC_FAMILY_2"/>
    <property type="match status" value="1"/>
</dbReference>
<dbReference type="InterPro" id="IPR018771">
    <property type="entry name" value="PocR_dom"/>
</dbReference>
<organism evidence="5 6">
    <name type="scientific">Candidatus Borkfalkia ceftriaxoniphila</name>
    <dbReference type="NCBI Taxonomy" id="2508949"/>
    <lineage>
        <taxon>Bacteria</taxon>
        <taxon>Bacillati</taxon>
        <taxon>Bacillota</taxon>
        <taxon>Clostridia</taxon>
        <taxon>Christensenellales</taxon>
        <taxon>Christensenellaceae</taxon>
        <taxon>Candidatus Borkfalkia</taxon>
    </lineage>
</organism>
<comment type="caution">
    <text evidence="5">The sequence shown here is derived from an EMBL/GenBank/DDBJ whole genome shotgun (WGS) entry which is preliminary data.</text>
</comment>
<evidence type="ECO:0000313" key="6">
    <source>
        <dbReference type="Proteomes" id="UP000291269"/>
    </source>
</evidence>
<gene>
    <name evidence="5" type="ORF">ESZ91_11460</name>
</gene>
<dbReference type="InterPro" id="IPR018062">
    <property type="entry name" value="HTH_AraC-typ_CS"/>
</dbReference>
<keyword evidence="6" id="KW-1185">Reference proteome</keyword>
<dbReference type="Pfam" id="PF10114">
    <property type="entry name" value="PocR"/>
    <property type="match status" value="1"/>
</dbReference>
<dbReference type="AlphaFoldDB" id="A0A4Q2K548"/>